<dbReference type="InterPro" id="IPR004358">
    <property type="entry name" value="Sig_transdc_His_kin-like_C"/>
</dbReference>
<dbReference type="Pfam" id="PF07694">
    <property type="entry name" value="5TM-5TMR_LYT"/>
    <property type="match status" value="1"/>
</dbReference>
<evidence type="ECO:0000256" key="3">
    <source>
        <dbReference type="ARBA" id="ARBA00012438"/>
    </source>
</evidence>
<feature type="domain" description="PAS" evidence="14">
    <location>
        <begin position="207"/>
        <end position="252"/>
    </location>
</feature>
<dbReference type="InterPro" id="IPR050736">
    <property type="entry name" value="Sensor_HK_Regulatory"/>
</dbReference>
<dbReference type="PRINTS" id="PR00344">
    <property type="entry name" value="BCTRLSENSOR"/>
</dbReference>
<dbReference type="PROSITE" id="PS50109">
    <property type="entry name" value="HIS_KIN"/>
    <property type="match status" value="1"/>
</dbReference>
<dbReference type="Gene3D" id="3.30.565.10">
    <property type="entry name" value="Histidine kinase-like ATPase, C-terminal domain"/>
    <property type="match status" value="1"/>
</dbReference>
<feature type="transmembrane region" description="Helical" evidence="12">
    <location>
        <begin position="40"/>
        <end position="60"/>
    </location>
</feature>
<dbReference type="Pfam" id="PF08447">
    <property type="entry name" value="PAS_3"/>
    <property type="match status" value="1"/>
</dbReference>
<evidence type="ECO:0000256" key="6">
    <source>
        <dbReference type="ARBA" id="ARBA00022679"/>
    </source>
</evidence>
<dbReference type="PANTHER" id="PTHR43711">
    <property type="entry name" value="TWO-COMPONENT HISTIDINE KINASE"/>
    <property type="match status" value="1"/>
</dbReference>
<feature type="transmembrane region" description="Helical" evidence="12">
    <location>
        <begin position="72"/>
        <end position="98"/>
    </location>
</feature>
<dbReference type="InterPro" id="IPR013655">
    <property type="entry name" value="PAS_fold_3"/>
</dbReference>
<feature type="transmembrane region" description="Helical" evidence="12">
    <location>
        <begin position="169"/>
        <end position="191"/>
    </location>
</feature>
<keyword evidence="5" id="KW-0597">Phosphoprotein</keyword>
<dbReference type="SMART" id="SM00387">
    <property type="entry name" value="HATPase_c"/>
    <property type="match status" value="1"/>
</dbReference>
<feature type="domain" description="Histidine kinase" evidence="13">
    <location>
        <begin position="475"/>
        <end position="702"/>
    </location>
</feature>
<dbReference type="AlphaFoldDB" id="A0A1G7CEG8"/>
<keyword evidence="4" id="KW-1003">Cell membrane</keyword>
<dbReference type="SUPFAM" id="SSF55785">
    <property type="entry name" value="PYP-like sensor domain (PAS domain)"/>
    <property type="match status" value="2"/>
</dbReference>
<dbReference type="CDD" id="cd00082">
    <property type="entry name" value="HisKA"/>
    <property type="match status" value="1"/>
</dbReference>
<dbReference type="GO" id="GO:0005886">
    <property type="term" value="C:plasma membrane"/>
    <property type="evidence" value="ECO:0007669"/>
    <property type="project" value="UniProtKB-SubCell"/>
</dbReference>
<dbReference type="InterPro" id="IPR000014">
    <property type="entry name" value="PAS"/>
</dbReference>
<dbReference type="EMBL" id="FNAP01000006">
    <property type="protein sequence ID" value="SDE36795.1"/>
    <property type="molecule type" value="Genomic_DNA"/>
</dbReference>
<comment type="subcellular location">
    <subcellularLocation>
        <location evidence="2">Cell membrane</location>
        <topology evidence="2">Multi-pass membrane protein</topology>
    </subcellularLocation>
</comment>
<keyword evidence="9 12" id="KW-1133">Transmembrane helix</keyword>
<organism evidence="16 17">
    <name type="scientific">Rhodospira trueperi</name>
    <dbReference type="NCBI Taxonomy" id="69960"/>
    <lineage>
        <taxon>Bacteria</taxon>
        <taxon>Pseudomonadati</taxon>
        <taxon>Pseudomonadota</taxon>
        <taxon>Alphaproteobacteria</taxon>
        <taxon>Rhodospirillales</taxon>
        <taxon>Rhodospirillaceae</taxon>
        <taxon>Rhodospira</taxon>
    </lineage>
</organism>
<keyword evidence="10" id="KW-0902">Two-component regulatory system</keyword>
<dbReference type="InterPro" id="IPR011620">
    <property type="entry name" value="Sig_transdc_His_kinase_LytS_TM"/>
</dbReference>
<evidence type="ECO:0000259" key="13">
    <source>
        <dbReference type="PROSITE" id="PS50109"/>
    </source>
</evidence>
<feature type="transmembrane region" description="Helical" evidence="12">
    <location>
        <begin position="12"/>
        <end position="28"/>
    </location>
</feature>
<evidence type="ECO:0000256" key="1">
    <source>
        <dbReference type="ARBA" id="ARBA00000085"/>
    </source>
</evidence>
<dbReference type="InterPro" id="IPR003594">
    <property type="entry name" value="HATPase_dom"/>
</dbReference>
<dbReference type="PROSITE" id="PS50112">
    <property type="entry name" value="PAS"/>
    <property type="match status" value="1"/>
</dbReference>
<dbReference type="Proteomes" id="UP000199412">
    <property type="component" value="Unassembled WGS sequence"/>
</dbReference>
<dbReference type="Pfam" id="PF13426">
    <property type="entry name" value="PAS_9"/>
    <property type="match status" value="1"/>
</dbReference>
<evidence type="ECO:0000256" key="11">
    <source>
        <dbReference type="ARBA" id="ARBA00023136"/>
    </source>
</evidence>
<evidence type="ECO:0000256" key="5">
    <source>
        <dbReference type="ARBA" id="ARBA00022553"/>
    </source>
</evidence>
<evidence type="ECO:0000259" key="15">
    <source>
        <dbReference type="PROSITE" id="PS50113"/>
    </source>
</evidence>
<proteinExistence type="predicted"/>
<evidence type="ECO:0000256" key="10">
    <source>
        <dbReference type="ARBA" id="ARBA00023012"/>
    </source>
</evidence>
<dbReference type="InterPro" id="IPR035965">
    <property type="entry name" value="PAS-like_dom_sf"/>
</dbReference>
<dbReference type="CDD" id="cd00130">
    <property type="entry name" value="PAS"/>
    <property type="match status" value="2"/>
</dbReference>
<dbReference type="Gene3D" id="2.10.70.100">
    <property type="match status" value="1"/>
</dbReference>
<accession>A0A1G7CEG8</accession>
<feature type="domain" description="PAC" evidence="15">
    <location>
        <begin position="404"/>
        <end position="457"/>
    </location>
</feature>
<dbReference type="InterPro" id="IPR000700">
    <property type="entry name" value="PAS-assoc_C"/>
</dbReference>
<dbReference type="PANTHER" id="PTHR43711:SF1">
    <property type="entry name" value="HISTIDINE KINASE 1"/>
    <property type="match status" value="1"/>
</dbReference>
<dbReference type="InterPro" id="IPR005467">
    <property type="entry name" value="His_kinase_dom"/>
</dbReference>
<keyword evidence="11 12" id="KW-0472">Membrane</keyword>
<evidence type="ECO:0000313" key="17">
    <source>
        <dbReference type="Proteomes" id="UP000199412"/>
    </source>
</evidence>
<evidence type="ECO:0000256" key="8">
    <source>
        <dbReference type="ARBA" id="ARBA00022777"/>
    </source>
</evidence>
<dbReference type="SMART" id="SM00091">
    <property type="entry name" value="PAS"/>
    <property type="match status" value="1"/>
</dbReference>
<dbReference type="Pfam" id="PF00512">
    <property type="entry name" value="HisKA"/>
    <property type="match status" value="1"/>
</dbReference>
<feature type="transmembrane region" description="Helical" evidence="12">
    <location>
        <begin position="138"/>
        <end position="157"/>
    </location>
</feature>
<dbReference type="InterPro" id="IPR003661">
    <property type="entry name" value="HisK_dim/P_dom"/>
</dbReference>
<dbReference type="STRING" id="69960.SAMN05421720_10617"/>
<evidence type="ECO:0000256" key="7">
    <source>
        <dbReference type="ARBA" id="ARBA00022692"/>
    </source>
</evidence>
<dbReference type="CDD" id="cd00075">
    <property type="entry name" value="HATPase"/>
    <property type="match status" value="1"/>
</dbReference>
<evidence type="ECO:0000256" key="9">
    <source>
        <dbReference type="ARBA" id="ARBA00022989"/>
    </source>
</evidence>
<dbReference type="RefSeq" id="WP_176793541.1">
    <property type="nucleotide sequence ID" value="NZ_FNAP01000006.1"/>
</dbReference>
<feature type="transmembrane region" description="Helical" evidence="12">
    <location>
        <begin position="104"/>
        <end position="126"/>
    </location>
</feature>
<dbReference type="InterPro" id="IPR036890">
    <property type="entry name" value="HATPase_C_sf"/>
</dbReference>
<keyword evidence="17" id="KW-1185">Reference proteome</keyword>
<gene>
    <name evidence="16" type="ORF">SAMN05421720_10617</name>
</gene>
<feature type="domain" description="PAC" evidence="15">
    <location>
        <begin position="272"/>
        <end position="335"/>
    </location>
</feature>
<dbReference type="SUPFAM" id="SSF55874">
    <property type="entry name" value="ATPase domain of HSP90 chaperone/DNA topoisomerase II/histidine kinase"/>
    <property type="match status" value="1"/>
</dbReference>
<comment type="catalytic activity">
    <reaction evidence="1">
        <text>ATP + protein L-histidine = ADP + protein N-phospho-L-histidine.</text>
        <dbReference type="EC" id="2.7.13.3"/>
    </reaction>
</comment>
<dbReference type="PROSITE" id="PS50113">
    <property type="entry name" value="PAC"/>
    <property type="match status" value="2"/>
</dbReference>
<dbReference type="EC" id="2.7.13.3" evidence="3"/>
<dbReference type="SMART" id="SM00388">
    <property type="entry name" value="HisKA"/>
    <property type="match status" value="1"/>
</dbReference>
<evidence type="ECO:0000256" key="12">
    <source>
        <dbReference type="SAM" id="Phobius"/>
    </source>
</evidence>
<name>A0A1G7CEG8_9PROT</name>
<dbReference type="Gene3D" id="1.10.287.130">
    <property type="match status" value="1"/>
</dbReference>
<dbReference type="Pfam" id="PF02518">
    <property type="entry name" value="HATPase_c"/>
    <property type="match status" value="1"/>
</dbReference>
<dbReference type="InterPro" id="IPR001610">
    <property type="entry name" value="PAC"/>
</dbReference>
<keyword evidence="6" id="KW-0808">Transferase</keyword>
<evidence type="ECO:0000259" key="14">
    <source>
        <dbReference type="PROSITE" id="PS50112"/>
    </source>
</evidence>
<keyword evidence="8" id="KW-0418">Kinase</keyword>
<evidence type="ECO:0000313" key="16">
    <source>
        <dbReference type="EMBL" id="SDE36795.1"/>
    </source>
</evidence>
<dbReference type="GO" id="GO:0071555">
    <property type="term" value="P:cell wall organization"/>
    <property type="evidence" value="ECO:0007669"/>
    <property type="project" value="InterPro"/>
</dbReference>
<evidence type="ECO:0000256" key="4">
    <source>
        <dbReference type="ARBA" id="ARBA00022475"/>
    </source>
</evidence>
<protein>
    <recommendedName>
        <fullName evidence="3">histidine kinase</fullName>
        <ecNumber evidence="3">2.7.13.3</ecNumber>
    </recommendedName>
</protein>
<keyword evidence="7 12" id="KW-0812">Transmembrane</keyword>
<dbReference type="InterPro" id="IPR036097">
    <property type="entry name" value="HisK_dim/P_sf"/>
</dbReference>
<sequence length="707" mass="75515">MIDTVRSIVGDFGLLALLSLGVVAVQPLTESLDLRTLRVILLGVMFGVLASVVMLDPIPLPYGAVTDSRGGAAILAGVFGGPVAAVVANAIGAAVRYWVVGGPVALGGAVGFLLYGLAGLLAGLALRRLGRDPGPVTLAVIGAFGTALVLPSFFVSADWATGWAILAEAWPILLTANVVSTILIGLVLRFAEARAVRWAYQGRRALEADRLALAMEHATNGVLMADAAGRVTWSNPGFLRLTGASEAAVVGQPLPAVLAGFDSTEDKPDDGSDLSARLMTGAPFHGTLAWQTPDGRPYWATVDGQPVWEGGRLRHFVAVLTDITESKQLEQRLTRAEKVAHVGHWHLVTATRRVMWSDEVFRIFGLDPEGAGNPLDLAMSLACYHPEDRQRVSDLVVSSTETGEPFQFRARAAVGDETKWVDARGEAERDPSGRIVSLFGVVQDVTELARREIEAQQAREAADAANRSKSEFLATMSHELRTPLNAVIGFAEIIQGQHFGPLQGPSRYLEYAADIRDSGQVLLDLVNDVLDLSKIEAGRFDMNEETIAVAAVVGRAARLVRERAISHGLDLDVRDLGDAPPLRADERLFSQMLFNLMTNAVKFTPAGGRIALFAERLPDGELALVVEDNGVGIAPEDLARISEPYFQARPAGLRNGHQGGVGGTGLGLSLVTRMMDMHGGRLTLDSTPGEGTTARLVFPPDRVLDRD</sequence>
<reference evidence="16 17" key="1">
    <citation type="submission" date="2016-10" db="EMBL/GenBank/DDBJ databases">
        <authorList>
            <person name="de Groot N.N."/>
        </authorList>
    </citation>
    <scope>NUCLEOTIDE SEQUENCE [LARGE SCALE GENOMIC DNA]</scope>
    <source>
        <strain evidence="16 17">ATCC 700224</strain>
    </source>
</reference>
<dbReference type="SUPFAM" id="SSF47384">
    <property type="entry name" value="Homodimeric domain of signal transducing histidine kinase"/>
    <property type="match status" value="1"/>
</dbReference>
<dbReference type="GO" id="GO:0000155">
    <property type="term" value="F:phosphorelay sensor kinase activity"/>
    <property type="evidence" value="ECO:0007669"/>
    <property type="project" value="InterPro"/>
</dbReference>
<dbReference type="SMART" id="SM00086">
    <property type="entry name" value="PAC"/>
    <property type="match status" value="2"/>
</dbReference>
<dbReference type="Gene3D" id="3.30.450.20">
    <property type="entry name" value="PAS domain"/>
    <property type="match status" value="2"/>
</dbReference>
<dbReference type="NCBIfam" id="TIGR00229">
    <property type="entry name" value="sensory_box"/>
    <property type="match status" value="1"/>
</dbReference>
<evidence type="ECO:0000256" key="2">
    <source>
        <dbReference type="ARBA" id="ARBA00004651"/>
    </source>
</evidence>